<dbReference type="EMBL" id="NXGJ01000001">
    <property type="protein sequence ID" value="PRM89096.1"/>
    <property type="molecule type" value="Genomic_DNA"/>
</dbReference>
<accession>A0A2S9SR88</accession>
<gene>
    <name evidence="2" type="ORF">CJ669_00950</name>
</gene>
<dbReference type="SUPFAM" id="SSF47240">
    <property type="entry name" value="Ferritin-like"/>
    <property type="match status" value="1"/>
</dbReference>
<dbReference type="RefSeq" id="WP_105908306.1">
    <property type="nucleotide sequence ID" value="NZ_NXGJ01000001.1"/>
</dbReference>
<evidence type="ECO:0000313" key="2">
    <source>
        <dbReference type="EMBL" id="PRM89096.1"/>
    </source>
</evidence>
<keyword evidence="1" id="KW-0812">Transmembrane</keyword>
<dbReference type="InterPro" id="IPR019243">
    <property type="entry name" value="DUF2202"/>
</dbReference>
<protein>
    <submittedName>
        <fullName evidence="2">DUF2202 domain-containing protein</fullName>
    </submittedName>
</protein>
<comment type="caution">
    <text evidence="2">The sequence shown here is derived from an EMBL/GenBank/DDBJ whole genome shotgun (WGS) entry which is preliminary data.</text>
</comment>
<organism evidence="2 3">
    <name type="scientific">Aliarcobacter cryaerophilus</name>
    <dbReference type="NCBI Taxonomy" id="28198"/>
    <lineage>
        <taxon>Bacteria</taxon>
        <taxon>Pseudomonadati</taxon>
        <taxon>Campylobacterota</taxon>
        <taxon>Epsilonproteobacteria</taxon>
        <taxon>Campylobacterales</taxon>
        <taxon>Arcobacteraceae</taxon>
        <taxon>Aliarcobacter</taxon>
    </lineage>
</organism>
<keyword evidence="1" id="KW-1133">Transmembrane helix</keyword>
<dbReference type="Gene3D" id="1.20.1260.10">
    <property type="match status" value="1"/>
</dbReference>
<proteinExistence type="predicted"/>
<feature type="transmembrane region" description="Helical" evidence="1">
    <location>
        <begin position="198"/>
        <end position="220"/>
    </location>
</feature>
<dbReference type="InterPro" id="IPR009078">
    <property type="entry name" value="Ferritin-like_SF"/>
</dbReference>
<name>A0A2S9SR88_9BACT</name>
<dbReference type="CDD" id="cd01048">
    <property type="entry name" value="Ferritin_like_AB2"/>
    <property type="match status" value="1"/>
</dbReference>
<dbReference type="Proteomes" id="UP000239065">
    <property type="component" value="Unassembled WGS sequence"/>
</dbReference>
<dbReference type="InterPro" id="IPR012347">
    <property type="entry name" value="Ferritin-like"/>
</dbReference>
<dbReference type="AlphaFoldDB" id="A0A2S9SR88"/>
<reference evidence="2 3" key="1">
    <citation type="submission" date="2017-09" db="EMBL/GenBank/DDBJ databases">
        <title>Reassesment of A. cryaerophilus.</title>
        <authorList>
            <person name="Perez-Cataluna A."/>
            <person name="Collado L."/>
            <person name="Salgado O."/>
            <person name="Lefinanco V."/>
            <person name="Figueras M.J."/>
        </authorList>
    </citation>
    <scope>NUCLEOTIDE SEQUENCE [LARGE SCALE GENOMIC DNA]</scope>
    <source>
        <strain evidence="2 3">LMG 9861</strain>
    </source>
</reference>
<evidence type="ECO:0000256" key="1">
    <source>
        <dbReference type="SAM" id="Phobius"/>
    </source>
</evidence>
<keyword evidence="1" id="KW-0472">Membrane</keyword>
<evidence type="ECO:0000313" key="3">
    <source>
        <dbReference type="Proteomes" id="UP000239065"/>
    </source>
</evidence>
<sequence>MPIDYNILIKKRVDLNSNINVDEQILQIAIYDEFKAYETYSKIIETFGNINPFINIKESEAVHYSMLIKLAEKYSVEVPINDWKDKIEIPNNLIECYELGVAAEIENIAMYNNLLINSTKSDITDTLFRLQAASFNNHLPAFRSCVINYYNSFNSSSNSSEDIMQKMQEYQEIVNNLMSGNIDENTISNISSKLFSNISFQFLGGAVSGAAIVALLNQFLENQNSNKE</sequence>